<comment type="caution">
    <text evidence="2">The sequence shown here is derived from an EMBL/GenBank/DDBJ whole genome shotgun (WGS) entry which is preliminary data.</text>
</comment>
<name>A0A1L7SJX4_FUSMA</name>
<sequence length="106" mass="11623">MLTSPGPSNKQPEARKNKNLVAGAQKESDNVSHPSPSDCLLTPTSQTTRQRPPPIHPYPSIHRRSSFFLHHHSKDRPTIQCPFAILHKAVPPPPSPKHPTSCSSLG</sequence>
<evidence type="ECO:0000313" key="2">
    <source>
        <dbReference type="EMBL" id="CVK83476.1"/>
    </source>
</evidence>
<evidence type="ECO:0000256" key="1">
    <source>
        <dbReference type="SAM" id="MobiDB-lite"/>
    </source>
</evidence>
<gene>
    <name evidence="2" type="ORF">FMAN_00911</name>
</gene>
<dbReference type="Proteomes" id="UP000184255">
    <property type="component" value="Unassembled WGS sequence"/>
</dbReference>
<accession>A0A1L7SJX4</accession>
<feature type="region of interest" description="Disordered" evidence="1">
    <location>
        <begin position="1"/>
        <end position="73"/>
    </location>
</feature>
<dbReference type="RefSeq" id="XP_041676244.1">
    <property type="nucleotide sequence ID" value="XM_041828830.1"/>
</dbReference>
<dbReference type="VEuPathDB" id="FungiDB:FMAN_00911"/>
<dbReference type="GeneID" id="65080183"/>
<proteinExistence type="predicted"/>
<evidence type="ECO:0000313" key="3">
    <source>
        <dbReference type="Proteomes" id="UP000184255"/>
    </source>
</evidence>
<feature type="compositionally biased region" description="Basic residues" evidence="1">
    <location>
        <begin position="61"/>
        <end position="73"/>
    </location>
</feature>
<dbReference type="EMBL" id="FCQH01000001">
    <property type="protein sequence ID" value="CVK83476.1"/>
    <property type="molecule type" value="Genomic_DNA"/>
</dbReference>
<reference evidence="3" key="1">
    <citation type="journal article" date="2016" name="Genome Biol. Evol.">
        <title>Comparative 'omics' of the Fusarium fujikuroi species complex highlights differences in genetic potential and metabolite synthesis.</title>
        <authorList>
            <person name="Niehaus E.-M."/>
            <person name="Muensterkoetter M."/>
            <person name="Proctor R.H."/>
            <person name="Brown D.W."/>
            <person name="Sharon A."/>
            <person name="Idan Y."/>
            <person name="Oren-Young L."/>
            <person name="Sieber C.M."/>
            <person name="Novak O."/>
            <person name="Pencik A."/>
            <person name="Tarkowska D."/>
            <person name="Hromadova K."/>
            <person name="Freeman S."/>
            <person name="Maymon M."/>
            <person name="Elazar M."/>
            <person name="Youssef S.A."/>
            <person name="El-Shabrawy E.S.M."/>
            <person name="Shalaby A.B.A."/>
            <person name="Houterman P."/>
            <person name="Brock N.L."/>
            <person name="Burkhardt I."/>
            <person name="Tsavkelova E.A."/>
            <person name="Dickschat J.S."/>
            <person name="Galuszka P."/>
            <person name="Gueldener U."/>
            <person name="Tudzynski B."/>
        </authorList>
    </citation>
    <scope>NUCLEOTIDE SEQUENCE [LARGE SCALE GENOMIC DNA]</scope>
    <source>
        <strain evidence="3">MRC7560</strain>
    </source>
</reference>
<feature type="compositionally biased region" description="Polar residues" evidence="1">
    <location>
        <begin position="1"/>
        <end position="11"/>
    </location>
</feature>
<protein>
    <submittedName>
        <fullName evidence="2">Uncharacterized protein</fullName>
    </submittedName>
</protein>
<dbReference type="AlphaFoldDB" id="A0A1L7SJX4"/>
<keyword evidence="3" id="KW-1185">Reference proteome</keyword>
<organism evidence="2 3">
    <name type="scientific">Fusarium mangiferae</name>
    <name type="common">Mango malformation disease fungus</name>
    <dbReference type="NCBI Taxonomy" id="192010"/>
    <lineage>
        <taxon>Eukaryota</taxon>
        <taxon>Fungi</taxon>
        <taxon>Dikarya</taxon>
        <taxon>Ascomycota</taxon>
        <taxon>Pezizomycotina</taxon>
        <taxon>Sordariomycetes</taxon>
        <taxon>Hypocreomycetidae</taxon>
        <taxon>Hypocreales</taxon>
        <taxon>Nectriaceae</taxon>
        <taxon>Fusarium</taxon>
        <taxon>Fusarium fujikuroi species complex</taxon>
    </lineage>
</organism>